<organism evidence="1 2">
    <name type="scientific">Vitis vinifera</name>
    <name type="common">Grape</name>
    <dbReference type="NCBI Taxonomy" id="29760"/>
    <lineage>
        <taxon>Eukaryota</taxon>
        <taxon>Viridiplantae</taxon>
        <taxon>Streptophyta</taxon>
        <taxon>Embryophyta</taxon>
        <taxon>Tracheophyta</taxon>
        <taxon>Spermatophyta</taxon>
        <taxon>Magnoliopsida</taxon>
        <taxon>eudicotyledons</taxon>
        <taxon>Gunneridae</taxon>
        <taxon>Pentapetalae</taxon>
        <taxon>rosids</taxon>
        <taxon>Vitales</taxon>
        <taxon>Vitaceae</taxon>
        <taxon>Viteae</taxon>
        <taxon>Vitis</taxon>
    </lineage>
</organism>
<dbReference type="Proteomes" id="UP000288805">
    <property type="component" value="Unassembled WGS sequence"/>
</dbReference>
<reference evidence="1 2" key="1">
    <citation type="journal article" date="2018" name="PLoS Genet.">
        <title>Population sequencing reveals clonal diversity and ancestral inbreeding in the grapevine cultivar Chardonnay.</title>
        <authorList>
            <person name="Roach M.J."/>
            <person name="Johnson D.L."/>
            <person name="Bohlmann J."/>
            <person name="van Vuuren H.J."/>
            <person name="Jones S.J."/>
            <person name="Pretorius I.S."/>
            <person name="Schmidt S.A."/>
            <person name="Borneman A.R."/>
        </authorList>
    </citation>
    <scope>NUCLEOTIDE SEQUENCE [LARGE SCALE GENOMIC DNA]</scope>
    <source>
        <strain evidence="2">cv. Chardonnay</strain>
        <tissue evidence="1">Leaf</tissue>
    </source>
</reference>
<dbReference type="EMBL" id="QGNW01000390">
    <property type="protein sequence ID" value="RVW73504.1"/>
    <property type="molecule type" value="Genomic_DNA"/>
</dbReference>
<proteinExistence type="predicted"/>
<name>A0A438GMV0_VITVI</name>
<protein>
    <submittedName>
        <fullName evidence="1">Uncharacterized protein</fullName>
    </submittedName>
</protein>
<comment type="caution">
    <text evidence="1">The sequence shown here is derived from an EMBL/GenBank/DDBJ whole genome shotgun (WGS) entry which is preliminary data.</text>
</comment>
<evidence type="ECO:0000313" key="2">
    <source>
        <dbReference type="Proteomes" id="UP000288805"/>
    </source>
</evidence>
<dbReference type="AlphaFoldDB" id="A0A438GMV0"/>
<gene>
    <name evidence="1" type="ORF">CK203_060051</name>
</gene>
<evidence type="ECO:0000313" key="1">
    <source>
        <dbReference type="EMBL" id="RVW73504.1"/>
    </source>
</evidence>
<accession>A0A438GMV0</accession>
<sequence length="88" mass="10488">MWLLSDGFKELVRAWWTGYSVVGSTSHCLVEKLKSLKRDLRKWKKKFLVTFMLKKLRLFLEYNSGIQRRDLIPCPLRKQRLVWGFGGV</sequence>